<dbReference type="EMBL" id="GGEC01085715">
    <property type="protein sequence ID" value="MBX66199.1"/>
    <property type="molecule type" value="Transcribed_RNA"/>
</dbReference>
<name>A0A2P2QGR1_RHIMU</name>
<reference evidence="1" key="1">
    <citation type="submission" date="2018-02" db="EMBL/GenBank/DDBJ databases">
        <title>Rhizophora mucronata_Transcriptome.</title>
        <authorList>
            <person name="Meera S.P."/>
            <person name="Sreeshan A."/>
            <person name="Augustine A."/>
        </authorList>
    </citation>
    <scope>NUCLEOTIDE SEQUENCE</scope>
    <source>
        <tissue evidence="1">Leaf</tissue>
    </source>
</reference>
<organism evidence="1">
    <name type="scientific">Rhizophora mucronata</name>
    <name type="common">Asiatic mangrove</name>
    <dbReference type="NCBI Taxonomy" id="61149"/>
    <lineage>
        <taxon>Eukaryota</taxon>
        <taxon>Viridiplantae</taxon>
        <taxon>Streptophyta</taxon>
        <taxon>Embryophyta</taxon>
        <taxon>Tracheophyta</taxon>
        <taxon>Spermatophyta</taxon>
        <taxon>Magnoliopsida</taxon>
        <taxon>eudicotyledons</taxon>
        <taxon>Gunneridae</taxon>
        <taxon>Pentapetalae</taxon>
        <taxon>rosids</taxon>
        <taxon>fabids</taxon>
        <taxon>Malpighiales</taxon>
        <taxon>Rhizophoraceae</taxon>
        <taxon>Rhizophora</taxon>
    </lineage>
</organism>
<dbReference type="AlphaFoldDB" id="A0A2P2QGR1"/>
<proteinExistence type="predicted"/>
<evidence type="ECO:0000313" key="1">
    <source>
        <dbReference type="EMBL" id="MBX66199.1"/>
    </source>
</evidence>
<protein>
    <submittedName>
        <fullName evidence="1">Uncharacterized protein</fullName>
    </submittedName>
</protein>
<sequence>MSLRSYIQCFLNKQSAPNGPPHLLRIKRKLKGKFKKIIKKKEPS</sequence>
<accession>A0A2P2QGR1</accession>